<reference evidence="2" key="2">
    <citation type="submission" date="2017-02" db="UniProtKB">
        <authorList>
            <consortium name="WormBaseParasite"/>
        </authorList>
    </citation>
    <scope>IDENTIFICATION</scope>
</reference>
<reference evidence="1" key="1">
    <citation type="submission" date="2012-09" db="EMBL/GenBank/DDBJ databases">
        <authorList>
            <person name="Martin A.A."/>
        </authorList>
    </citation>
    <scope>NUCLEOTIDE SEQUENCE</scope>
</reference>
<dbReference type="WBParaSite" id="ACAC_0001198201-mRNA-1">
    <property type="protein sequence ID" value="ACAC_0001198201-mRNA-1"/>
    <property type="gene ID" value="ACAC_0001198201"/>
</dbReference>
<proteinExistence type="predicted"/>
<evidence type="ECO:0000313" key="1">
    <source>
        <dbReference type="Proteomes" id="UP000035642"/>
    </source>
</evidence>
<sequence>MSPYATFLTEEQQKTLHELVVEARHEGADEGTVKEHINKYINDFAIDFSNYRNTFSTFFVCHPELNFIIIYIIRNPKRLLEKMSGCH</sequence>
<accession>A0A0K0DKF0</accession>
<keyword evidence="1" id="KW-1185">Reference proteome</keyword>
<dbReference type="AlphaFoldDB" id="A0A0K0DKF0"/>
<organism evidence="1 2">
    <name type="scientific">Angiostrongylus cantonensis</name>
    <name type="common">Rat lungworm</name>
    <dbReference type="NCBI Taxonomy" id="6313"/>
    <lineage>
        <taxon>Eukaryota</taxon>
        <taxon>Metazoa</taxon>
        <taxon>Ecdysozoa</taxon>
        <taxon>Nematoda</taxon>
        <taxon>Chromadorea</taxon>
        <taxon>Rhabditida</taxon>
        <taxon>Rhabditina</taxon>
        <taxon>Rhabditomorpha</taxon>
        <taxon>Strongyloidea</taxon>
        <taxon>Metastrongylidae</taxon>
        <taxon>Angiostrongylus</taxon>
    </lineage>
</organism>
<name>A0A0K0DKF0_ANGCA</name>
<protein>
    <submittedName>
        <fullName evidence="2">HTH_48 domain-containing protein</fullName>
    </submittedName>
</protein>
<dbReference type="Proteomes" id="UP000035642">
    <property type="component" value="Unassembled WGS sequence"/>
</dbReference>
<evidence type="ECO:0000313" key="2">
    <source>
        <dbReference type="WBParaSite" id="ACAC_0001198201-mRNA-1"/>
    </source>
</evidence>